<accession>A0A7T9DJQ3</accession>
<name>A0A7T9DJQ3_9ARCH</name>
<evidence type="ECO:0000256" key="1">
    <source>
        <dbReference type="SAM" id="MobiDB-lite"/>
    </source>
</evidence>
<protein>
    <submittedName>
        <fullName evidence="2">Uncharacterized protein</fullName>
    </submittedName>
</protein>
<sequence>MNKSILSIIGIAILMAVILSGCVSNNSYTPPATTDNTVAAPGDNMQHMASPDDEAANVSGTSGVSDAELNELDAIAQDLDASATEIQESNI</sequence>
<reference evidence="2" key="1">
    <citation type="submission" date="2020-11" db="EMBL/GenBank/DDBJ databases">
        <title>Connecting structure to function with the recovery of over 1000 high-quality activated sludge metagenome-assembled genomes encoding full-length rRNA genes using long-read sequencing.</title>
        <authorList>
            <person name="Singleton C.M."/>
            <person name="Petriglieri F."/>
            <person name="Kristensen J.M."/>
            <person name="Kirkegaard R.H."/>
            <person name="Michaelsen T.Y."/>
            <person name="Andersen M.H."/>
            <person name="Karst S.M."/>
            <person name="Dueholm M.S."/>
            <person name="Nielsen P.H."/>
            <person name="Albertsen M."/>
        </authorList>
    </citation>
    <scope>NUCLEOTIDE SEQUENCE</scope>
    <source>
        <strain evidence="2">Fred_18-Q3-R57-64_BAT3C.431</strain>
    </source>
</reference>
<organism evidence="2">
    <name type="scientific">Candidatus Iainarchaeum sp</name>
    <dbReference type="NCBI Taxonomy" id="3101447"/>
    <lineage>
        <taxon>Archaea</taxon>
        <taxon>Candidatus Iainarchaeota</taxon>
        <taxon>Candidatus Iainarchaeia</taxon>
        <taxon>Candidatus Iainarchaeales</taxon>
        <taxon>Candidatus Iainarchaeaceae</taxon>
        <taxon>Candidatus Iainarchaeum</taxon>
    </lineage>
</organism>
<dbReference type="Proteomes" id="UP000596004">
    <property type="component" value="Chromosome"/>
</dbReference>
<dbReference type="PROSITE" id="PS51257">
    <property type="entry name" value="PROKAR_LIPOPROTEIN"/>
    <property type="match status" value="1"/>
</dbReference>
<feature type="region of interest" description="Disordered" evidence="1">
    <location>
        <begin position="29"/>
        <end position="63"/>
    </location>
</feature>
<gene>
    <name evidence="2" type="ORF">IPJ89_05210</name>
</gene>
<proteinExistence type="predicted"/>
<dbReference type="AlphaFoldDB" id="A0A7T9DJQ3"/>
<dbReference type="EMBL" id="CP064981">
    <property type="protein sequence ID" value="QQR92516.1"/>
    <property type="molecule type" value="Genomic_DNA"/>
</dbReference>
<evidence type="ECO:0000313" key="2">
    <source>
        <dbReference type="EMBL" id="QQR92516.1"/>
    </source>
</evidence>